<dbReference type="AlphaFoldDB" id="V9H6U0"/>
<protein>
    <recommendedName>
        <fullName evidence="4">C-type lysozyme inhibitor domain-containing protein</fullName>
    </recommendedName>
</protein>
<sequence>MNKSIQISLLALATSLAISAPAFAKDTKTTVATNDKVVINQLDSTQEVAYNCTTNGTQQKMTAMYGIKNGEIVVAQVKVNGIISKGLWRLPSPLMNVFESREADGTIWTTLPATPATLHSVDGGKLSVRKNGRNAIVLEQCKLDKAAKSSK</sequence>
<feature type="chain" id="PRO_5030178906" description="C-type lysozyme inhibitor domain-containing protein" evidence="1">
    <location>
        <begin position="25"/>
        <end position="151"/>
    </location>
</feature>
<name>V9H6U0_9NEIS</name>
<dbReference type="Proteomes" id="UP000017813">
    <property type="component" value="Unassembled WGS sequence"/>
</dbReference>
<dbReference type="KEGG" id="smur:BWP33_00530"/>
<dbReference type="HOGENOM" id="CLU_122822_1_0_4"/>
<evidence type="ECO:0000313" key="3">
    <source>
        <dbReference type="Proteomes" id="UP000017813"/>
    </source>
</evidence>
<dbReference type="RefSeq" id="WP_002642633.1">
    <property type="nucleotide sequence ID" value="NZ_CP019448.1"/>
</dbReference>
<comment type="caution">
    <text evidence="2">The sequence shown here is derived from an EMBL/GenBank/DDBJ whole genome shotgun (WGS) entry which is preliminary data.</text>
</comment>
<keyword evidence="3" id="KW-1185">Reference proteome</keyword>
<organism evidence="2 3">
    <name type="scientific">Simonsiella muelleri ATCC 29453</name>
    <dbReference type="NCBI Taxonomy" id="641147"/>
    <lineage>
        <taxon>Bacteria</taxon>
        <taxon>Pseudomonadati</taxon>
        <taxon>Pseudomonadota</taxon>
        <taxon>Betaproteobacteria</taxon>
        <taxon>Neisseriales</taxon>
        <taxon>Neisseriaceae</taxon>
        <taxon>Simonsiella</taxon>
    </lineage>
</organism>
<gene>
    <name evidence="2" type="ORF">HMPREF9021_00415</name>
</gene>
<proteinExistence type="predicted"/>
<dbReference type="OrthoDB" id="8613973at2"/>
<reference evidence="2 3" key="2">
    <citation type="submission" date="2011-10" db="EMBL/GenBank/DDBJ databases">
        <title>The Genome Sequence of Simonsiella muelleri ATCC 29453.</title>
        <authorList>
            <consortium name="The Broad Institute Genome Sequencing Platform"/>
            <consortium name="The Broad Institute Genome Sequencing Center for Infectious Disease"/>
            <person name="Earl A."/>
            <person name="Ward D."/>
            <person name="Feldgarden M."/>
            <person name="Gevers D."/>
            <person name="Izard J."/>
            <person name="Baranova O.V."/>
            <person name="Blanton J.M."/>
            <person name="Tanner A.C."/>
            <person name="Dewhirst F."/>
            <person name="Young S.K."/>
            <person name="Zeng Q."/>
            <person name="Gargeya S."/>
            <person name="Fitzgerald M."/>
            <person name="Haas B."/>
            <person name="Abouelleil A."/>
            <person name="Alvarado L."/>
            <person name="Arachchi H.M."/>
            <person name="Berlin A."/>
            <person name="Brown A."/>
            <person name="Chapman S.B."/>
            <person name="Chen Z."/>
            <person name="Dunbar C."/>
            <person name="Freedman E."/>
            <person name="Gearin G."/>
            <person name="Goldberg J."/>
            <person name="Griggs A."/>
            <person name="Gujja S."/>
            <person name="Heiman D."/>
            <person name="Howarth C."/>
            <person name="Larson L."/>
            <person name="Lui A."/>
            <person name="MacDonald P.J.P."/>
            <person name="Montmayeur A."/>
            <person name="Murphy C."/>
            <person name="Neiman D."/>
            <person name="Pearson M."/>
            <person name="Priest M."/>
            <person name="Roberts A."/>
            <person name="Saif S."/>
            <person name="Shea T."/>
            <person name="Shenoy N."/>
            <person name="Sisk P."/>
            <person name="Stolte C."/>
            <person name="Sykes S."/>
            <person name="Wortman J."/>
            <person name="Nusbaum C."/>
            <person name="Birren B."/>
        </authorList>
    </citation>
    <scope>NUCLEOTIDE SEQUENCE [LARGE SCALE GENOMIC DNA]</scope>
    <source>
        <strain evidence="2 3">ATCC 29453</strain>
    </source>
</reference>
<feature type="signal peptide" evidence="1">
    <location>
        <begin position="1"/>
        <end position="24"/>
    </location>
</feature>
<evidence type="ECO:0008006" key="4">
    <source>
        <dbReference type="Google" id="ProtNLM"/>
    </source>
</evidence>
<keyword evidence="1" id="KW-0732">Signal</keyword>
<dbReference type="eggNOG" id="ENOG50332PT">
    <property type="taxonomic scope" value="Bacteria"/>
</dbReference>
<accession>V9H6U0</accession>
<evidence type="ECO:0000256" key="1">
    <source>
        <dbReference type="SAM" id="SignalP"/>
    </source>
</evidence>
<dbReference type="EMBL" id="ADCY02000051">
    <property type="protein sequence ID" value="EFG32010.1"/>
    <property type="molecule type" value="Genomic_DNA"/>
</dbReference>
<dbReference type="STRING" id="641147.HMPREF9021_00415"/>
<reference evidence="2 3" key="1">
    <citation type="submission" date="2010-03" db="EMBL/GenBank/DDBJ databases">
        <authorList>
            <consortium name="The Broad Institute Genome Sequencing Platform"/>
            <person name="Ward D."/>
            <person name="Earl A."/>
            <person name="Feldgarden M."/>
            <person name="Gevers D."/>
            <person name="Young S."/>
            <person name="Zeng Q."/>
            <person name="Koehrsen M."/>
            <person name="Alvarado L."/>
            <person name="Berlin A.M."/>
            <person name="Borenstein D."/>
            <person name="Chapman S.B."/>
            <person name="Chen Z."/>
            <person name="Engels R."/>
            <person name="Freedman E."/>
            <person name="Gellesch M."/>
            <person name="Goldberg J."/>
            <person name="Griggs A."/>
            <person name="Gujja S."/>
            <person name="Heilman E.R."/>
            <person name="Heiman D.I."/>
            <person name="Hepburn T.A."/>
            <person name="Howarth C."/>
            <person name="Jen D."/>
            <person name="Larson L."/>
            <person name="Mehta T."/>
            <person name="Park D."/>
            <person name="Pearson M."/>
            <person name="Richards J."/>
            <person name="Roberts A."/>
            <person name="Saif S."/>
            <person name="Shea T.D."/>
            <person name="Shenoy N."/>
            <person name="Sisk P."/>
            <person name="Stolte C."/>
            <person name="Sykes S.N."/>
            <person name="Walk T."/>
            <person name="White J."/>
            <person name="Yandava C."/>
            <person name="Izard J."/>
            <person name="Baranova O.V."/>
            <person name="Blanton J.M."/>
            <person name="Tanner A.C."/>
            <person name="Dewhirst F."/>
            <person name="Haas B."/>
            <person name="Nusbaum C."/>
            <person name="Birren B."/>
        </authorList>
    </citation>
    <scope>NUCLEOTIDE SEQUENCE [LARGE SCALE GENOMIC DNA]</scope>
    <source>
        <strain evidence="2 3">ATCC 29453</strain>
    </source>
</reference>
<evidence type="ECO:0000313" key="2">
    <source>
        <dbReference type="EMBL" id="EFG32010.1"/>
    </source>
</evidence>